<keyword evidence="4" id="KW-0472">Membrane</keyword>
<proteinExistence type="inferred from homology"/>
<comment type="similarity">
    <text evidence="2">Belongs to the G-protein coupled receptor 2 family. Mth subfamily.</text>
</comment>
<feature type="signal peptide" evidence="8">
    <location>
        <begin position="1"/>
        <end position="16"/>
    </location>
</feature>
<evidence type="ECO:0000256" key="1">
    <source>
        <dbReference type="ARBA" id="ARBA00004127"/>
    </source>
</evidence>
<evidence type="ECO:0000256" key="5">
    <source>
        <dbReference type="ARBA" id="ARBA00023040"/>
    </source>
</evidence>
<keyword evidence="6" id="KW-0675">Receptor</keyword>
<dbReference type="InterPro" id="IPR036272">
    <property type="entry name" value="Methuselah_N_sf"/>
</dbReference>
<dbReference type="Proteomes" id="UP001497472">
    <property type="component" value="Unassembled WGS sequence"/>
</dbReference>
<comment type="subcellular location">
    <subcellularLocation>
        <location evidence="1">Endomembrane system</location>
        <topology evidence="1">Multi-pass membrane protein</topology>
    </subcellularLocation>
</comment>
<evidence type="ECO:0000256" key="6">
    <source>
        <dbReference type="ARBA" id="ARBA00023170"/>
    </source>
</evidence>
<feature type="domain" description="Methuselah N-terminal" evidence="9">
    <location>
        <begin position="19"/>
        <end position="135"/>
    </location>
</feature>
<keyword evidence="8" id="KW-0732">Signal</keyword>
<keyword evidence="3" id="KW-0812">Transmembrane</keyword>
<keyword evidence="11" id="KW-1185">Reference proteome</keyword>
<dbReference type="EMBL" id="CAVLEF010000122">
    <property type="protein sequence ID" value="CAK1551263.1"/>
    <property type="molecule type" value="Genomic_DNA"/>
</dbReference>
<feature type="chain" id="PRO_5043460633" description="Methuselah N-terminal domain-containing protein" evidence="8">
    <location>
        <begin position="17"/>
        <end position="152"/>
    </location>
</feature>
<dbReference type="InterPro" id="IPR010596">
    <property type="entry name" value="Methuselah_N_dom"/>
</dbReference>
<evidence type="ECO:0000313" key="10">
    <source>
        <dbReference type="EMBL" id="CAK1551263.1"/>
    </source>
</evidence>
<evidence type="ECO:0000256" key="3">
    <source>
        <dbReference type="ARBA" id="ARBA00022692"/>
    </source>
</evidence>
<organism evidence="10 11">
    <name type="scientific">Leptosia nina</name>
    <dbReference type="NCBI Taxonomy" id="320188"/>
    <lineage>
        <taxon>Eukaryota</taxon>
        <taxon>Metazoa</taxon>
        <taxon>Ecdysozoa</taxon>
        <taxon>Arthropoda</taxon>
        <taxon>Hexapoda</taxon>
        <taxon>Insecta</taxon>
        <taxon>Pterygota</taxon>
        <taxon>Neoptera</taxon>
        <taxon>Endopterygota</taxon>
        <taxon>Lepidoptera</taxon>
        <taxon>Glossata</taxon>
        <taxon>Ditrysia</taxon>
        <taxon>Papilionoidea</taxon>
        <taxon>Pieridae</taxon>
        <taxon>Pierinae</taxon>
        <taxon>Leptosia</taxon>
    </lineage>
</organism>
<accession>A0AAV1JRY5</accession>
<keyword evidence="7" id="KW-0807">Transducer</keyword>
<dbReference type="Pfam" id="PF06652">
    <property type="entry name" value="Methuselah_N"/>
    <property type="match status" value="1"/>
</dbReference>
<reference evidence="10 11" key="1">
    <citation type="submission" date="2023-11" db="EMBL/GenBank/DDBJ databases">
        <authorList>
            <person name="Okamura Y."/>
        </authorList>
    </citation>
    <scope>NUCLEOTIDE SEQUENCE [LARGE SCALE GENOMIC DNA]</scope>
</reference>
<evidence type="ECO:0000256" key="2">
    <source>
        <dbReference type="ARBA" id="ARBA00008979"/>
    </source>
</evidence>
<dbReference type="AlphaFoldDB" id="A0AAV1JRY5"/>
<protein>
    <recommendedName>
        <fullName evidence="9">Methuselah N-terminal domain-containing protein</fullName>
    </recommendedName>
</protein>
<keyword evidence="4" id="KW-1133">Transmembrane helix</keyword>
<dbReference type="SUPFAM" id="SSF63877">
    <property type="entry name" value="Methuselah ectodomain"/>
    <property type="match status" value="1"/>
</dbReference>
<dbReference type="GO" id="GO:0004930">
    <property type="term" value="F:G protein-coupled receptor activity"/>
    <property type="evidence" value="ECO:0007669"/>
    <property type="project" value="UniProtKB-KW"/>
</dbReference>
<evidence type="ECO:0000313" key="11">
    <source>
        <dbReference type="Proteomes" id="UP001497472"/>
    </source>
</evidence>
<dbReference type="GO" id="GO:0012505">
    <property type="term" value="C:endomembrane system"/>
    <property type="evidence" value="ECO:0007669"/>
    <property type="project" value="UniProtKB-SubCell"/>
</dbReference>
<comment type="caution">
    <text evidence="10">The sequence shown here is derived from an EMBL/GenBank/DDBJ whole genome shotgun (WGS) entry which is preliminary data.</text>
</comment>
<evidence type="ECO:0000256" key="7">
    <source>
        <dbReference type="ARBA" id="ARBA00023224"/>
    </source>
</evidence>
<name>A0AAV1JRY5_9NEOP</name>
<evidence type="ECO:0000256" key="4">
    <source>
        <dbReference type="ARBA" id="ARBA00022989"/>
    </source>
</evidence>
<sequence length="152" mass="16898">MFRLLLIVISFFNVNGQLCGVGDRLDLTDSETFTDGSIVKNGIRFPPKYVFSQNVSGEIKTFGCPCEFKTCYKKCCPLGKVFHKSENASGCVEMYDVLQSAGMRLHFFDNYKRSVDLAGSGEFVLLTGIPCDGDVYIEDGGPWYVQEVSILC</sequence>
<evidence type="ECO:0000259" key="9">
    <source>
        <dbReference type="Pfam" id="PF06652"/>
    </source>
</evidence>
<gene>
    <name evidence="10" type="ORF">LNINA_LOCUS10422</name>
</gene>
<evidence type="ECO:0000256" key="8">
    <source>
        <dbReference type="SAM" id="SignalP"/>
    </source>
</evidence>
<keyword evidence="5" id="KW-0297">G-protein coupled receptor</keyword>